<sequence length="132" mass="15034">MESGRMVLNGGEELCSSLKVKDLINMEEGCWDLSIIDEWLTPECRRAIIEFPLSGFVRDVGDKKVWPHEKNGDVGMKVAYTGWSIWKARCDFVFCGTKIDPLGTMIKAQKGIKEYEDCREKKKLKTLSDLQA</sequence>
<proteinExistence type="predicted"/>
<dbReference type="Proteomes" id="UP000187203">
    <property type="component" value="Unassembled WGS sequence"/>
</dbReference>
<evidence type="ECO:0000313" key="1">
    <source>
        <dbReference type="EMBL" id="OMO98887.1"/>
    </source>
</evidence>
<protein>
    <submittedName>
        <fullName evidence="1">Uncharacterized protein</fullName>
    </submittedName>
</protein>
<keyword evidence="2" id="KW-1185">Reference proteome</keyword>
<dbReference type="AlphaFoldDB" id="A0A1R3JW46"/>
<gene>
    <name evidence="1" type="ORF">COLO4_13648</name>
</gene>
<name>A0A1R3JW46_9ROSI</name>
<organism evidence="1 2">
    <name type="scientific">Corchorus olitorius</name>
    <dbReference type="NCBI Taxonomy" id="93759"/>
    <lineage>
        <taxon>Eukaryota</taxon>
        <taxon>Viridiplantae</taxon>
        <taxon>Streptophyta</taxon>
        <taxon>Embryophyta</taxon>
        <taxon>Tracheophyta</taxon>
        <taxon>Spermatophyta</taxon>
        <taxon>Magnoliopsida</taxon>
        <taxon>eudicotyledons</taxon>
        <taxon>Gunneridae</taxon>
        <taxon>Pentapetalae</taxon>
        <taxon>rosids</taxon>
        <taxon>malvids</taxon>
        <taxon>Malvales</taxon>
        <taxon>Malvaceae</taxon>
        <taxon>Grewioideae</taxon>
        <taxon>Apeibeae</taxon>
        <taxon>Corchorus</taxon>
    </lineage>
</organism>
<reference evidence="2" key="1">
    <citation type="submission" date="2013-09" db="EMBL/GenBank/DDBJ databases">
        <title>Corchorus olitorius genome sequencing.</title>
        <authorList>
            <person name="Alam M."/>
            <person name="Haque M.S."/>
            <person name="Islam M.S."/>
            <person name="Emdad E.M."/>
            <person name="Islam M.M."/>
            <person name="Ahmed B."/>
            <person name="Halim A."/>
            <person name="Hossen Q.M.M."/>
            <person name="Hossain M.Z."/>
            <person name="Ahmed R."/>
            <person name="Khan M.M."/>
            <person name="Islam R."/>
            <person name="Rashid M.M."/>
            <person name="Khan S.A."/>
            <person name="Rahman M.S."/>
            <person name="Alam M."/>
            <person name="Yahiya A.S."/>
            <person name="Khan M.S."/>
            <person name="Azam M.S."/>
            <person name="Haque T."/>
            <person name="Lashkar M.Z.H."/>
            <person name="Akhand A.I."/>
            <person name="Morshed G."/>
            <person name="Roy S."/>
            <person name="Uddin K.S."/>
            <person name="Rabeya T."/>
            <person name="Hossain A.S."/>
            <person name="Chowdhury A."/>
            <person name="Snigdha A.R."/>
            <person name="Mortoza M.S."/>
            <person name="Matin S.A."/>
            <person name="Hoque S.M.E."/>
            <person name="Islam M.K."/>
            <person name="Roy D.K."/>
            <person name="Haider R."/>
            <person name="Moosa M.M."/>
            <person name="Elias S.M."/>
            <person name="Hasan A.M."/>
            <person name="Jahan S."/>
            <person name="Shafiuddin M."/>
            <person name="Mahmood N."/>
            <person name="Shommy N.S."/>
        </authorList>
    </citation>
    <scope>NUCLEOTIDE SEQUENCE [LARGE SCALE GENOMIC DNA]</scope>
    <source>
        <strain evidence="2">cv. O-4</strain>
    </source>
</reference>
<evidence type="ECO:0000313" key="2">
    <source>
        <dbReference type="Proteomes" id="UP000187203"/>
    </source>
</evidence>
<dbReference type="EMBL" id="AWUE01015226">
    <property type="protein sequence ID" value="OMO98887.1"/>
    <property type="molecule type" value="Genomic_DNA"/>
</dbReference>
<accession>A0A1R3JW46</accession>
<comment type="caution">
    <text evidence="1">The sequence shown here is derived from an EMBL/GenBank/DDBJ whole genome shotgun (WGS) entry which is preliminary data.</text>
</comment>